<name>A0A8H3HXC6_9AGAM</name>
<feature type="compositionally biased region" description="Basic and acidic residues" evidence="1">
    <location>
        <begin position="606"/>
        <end position="615"/>
    </location>
</feature>
<feature type="region of interest" description="Disordered" evidence="1">
    <location>
        <begin position="273"/>
        <end position="447"/>
    </location>
</feature>
<feature type="compositionally biased region" description="Basic residues" evidence="1">
    <location>
        <begin position="316"/>
        <end position="327"/>
    </location>
</feature>
<feature type="compositionally biased region" description="Basic and acidic residues" evidence="1">
    <location>
        <begin position="548"/>
        <end position="583"/>
    </location>
</feature>
<feature type="compositionally biased region" description="Basic and acidic residues" evidence="1">
    <location>
        <begin position="382"/>
        <end position="393"/>
    </location>
</feature>
<feature type="compositionally biased region" description="Polar residues" evidence="1">
    <location>
        <begin position="783"/>
        <end position="796"/>
    </location>
</feature>
<evidence type="ECO:0000313" key="3">
    <source>
        <dbReference type="Proteomes" id="UP000663827"/>
    </source>
</evidence>
<dbReference type="Proteomes" id="UP000663827">
    <property type="component" value="Unassembled WGS sequence"/>
</dbReference>
<protein>
    <submittedName>
        <fullName evidence="2">Uncharacterized protein</fullName>
    </submittedName>
</protein>
<proteinExistence type="predicted"/>
<accession>A0A8H3HXC6</accession>
<feature type="region of interest" description="Disordered" evidence="1">
    <location>
        <begin position="606"/>
        <end position="700"/>
    </location>
</feature>
<feature type="compositionally biased region" description="Polar residues" evidence="1">
    <location>
        <begin position="675"/>
        <end position="685"/>
    </location>
</feature>
<feature type="compositionally biased region" description="Basic and acidic residues" evidence="1">
    <location>
        <begin position="495"/>
        <end position="539"/>
    </location>
</feature>
<feature type="compositionally biased region" description="Polar residues" evidence="1">
    <location>
        <begin position="372"/>
        <end position="381"/>
    </location>
</feature>
<feature type="compositionally biased region" description="Polar residues" evidence="1">
    <location>
        <begin position="850"/>
        <end position="864"/>
    </location>
</feature>
<reference evidence="2" key="1">
    <citation type="submission" date="2021-01" db="EMBL/GenBank/DDBJ databases">
        <authorList>
            <person name="Kaushik A."/>
        </authorList>
    </citation>
    <scope>NUCLEOTIDE SEQUENCE</scope>
    <source>
        <strain evidence="2">AG5</strain>
    </source>
</reference>
<dbReference type="EMBL" id="CAJNJQ010001614">
    <property type="protein sequence ID" value="CAE7144801.1"/>
    <property type="molecule type" value="Genomic_DNA"/>
</dbReference>
<gene>
    <name evidence="2" type="ORF">RDB_LOCUS79391</name>
</gene>
<feature type="compositionally biased region" description="Low complexity" evidence="1">
    <location>
        <begin position="328"/>
        <end position="339"/>
    </location>
</feature>
<evidence type="ECO:0000313" key="2">
    <source>
        <dbReference type="EMBL" id="CAE7144801.1"/>
    </source>
</evidence>
<evidence type="ECO:0000256" key="1">
    <source>
        <dbReference type="SAM" id="MobiDB-lite"/>
    </source>
</evidence>
<feature type="region of interest" description="Disordered" evidence="1">
    <location>
        <begin position="462"/>
        <end position="583"/>
    </location>
</feature>
<feature type="compositionally biased region" description="Polar residues" evidence="1">
    <location>
        <begin position="435"/>
        <end position="447"/>
    </location>
</feature>
<comment type="caution">
    <text evidence="2">The sequence shown here is derived from an EMBL/GenBank/DDBJ whole genome shotgun (WGS) entry which is preliminary data.</text>
</comment>
<feature type="region of interest" description="Disordered" evidence="1">
    <location>
        <begin position="149"/>
        <end position="256"/>
    </location>
</feature>
<organism evidence="2 3">
    <name type="scientific">Rhizoctonia solani</name>
    <dbReference type="NCBI Taxonomy" id="456999"/>
    <lineage>
        <taxon>Eukaryota</taxon>
        <taxon>Fungi</taxon>
        <taxon>Dikarya</taxon>
        <taxon>Basidiomycota</taxon>
        <taxon>Agaricomycotina</taxon>
        <taxon>Agaricomycetes</taxon>
        <taxon>Cantharellales</taxon>
        <taxon>Ceratobasidiaceae</taxon>
        <taxon>Rhizoctonia</taxon>
    </lineage>
</organism>
<feature type="region of interest" description="Disordered" evidence="1">
    <location>
        <begin position="751"/>
        <end position="873"/>
    </location>
</feature>
<dbReference type="AlphaFoldDB" id="A0A8H3HXC6"/>
<sequence length="873" mass="96907">MPPPSVVRDQSGIPWHIQRYEIYQPPSFVARTPPRYYNFNLLSPHAKERIQWELALACSPLQLPSVVSSASVFPGVGSGIAGGSVRSSLSIRRPSMLASAHLASAGGTVGLETITASLASTDAPLHSPSLDPMNVLNAGPAANHRLSTWLKRPPESPHSSMQPLPSDATDLMDGADPFGGAWHHSSPYDAGEMVIGRRTRDSSISDGSPHTHSIAGPSRKGPSPPSQSTSAINLADEPPGSPDLLSGTLPKRKLSKRWSNSAIRGLSSLFTRKSSVDEDPEGRTGGLRGRSRPPLSPSSHSLTQQGIAFPTTGEKRPRRKRSKRRSRSSSAASVDSSRSIETTIRSQPAGEAPRGVDIVESSKYRRGRKSSVESLNSFINNKNKDHSHSEPARNLRNKIPPHKLLNYVGKDHKSSSIARKLSPTRRRSVDPHPDVTSNPGYNSSKTSFITNRPAAMLARRTTVDLAPSRSSSPMTSQPAEPPEVAQAPPPQVLSSKHERLEQEQLEQGHLEQERLESERLQQEHLERERLQQAERERAERKRIRAAQRQREEQERIERIARERDRERVEMERQERERQEFERERIERERAELVRLEWERMERDRLMEEEIRRREPPALLPTNSGRRIRHEVEGEREIIITSPKGPRKSKRRTPNDSRSTSPTSTAPPPPPKENQPVKSRQRSQTDAYAPPISSALPPPVHQQSVEIIAGVPVLPHGTHVEVAQPFQPRPASVNTIEAPSLKAREAWERERLDKGQSVMVPGGQRAVIPDVGSPRPVPDPRQRQAPSNKGRTQTPLMSHSEPVVPPLSEYGPSHSSYSIPTYPFGRSHNPLPKPPTIDGPFPLHRPGPAYTNPNRRPQGRPSGSRNPLPDPPRV</sequence>